<dbReference type="PANTHER" id="PTHR23501">
    <property type="entry name" value="MAJOR FACILITATOR SUPERFAMILY"/>
    <property type="match status" value="1"/>
</dbReference>
<evidence type="ECO:0000313" key="10">
    <source>
        <dbReference type="Proteomes" id="UP000533476"/>
    </source>
</evidence>
<feature type="domain" description="Major facilitator superfamily (MFS) profile" evidence="8">
    <location>
        <begin position="1"/>
        <end position="477"/>
    </location>
</feature>
<keyword evidence="4 7" id="KW-0812">Transmembrane</keyword>
<feature type="transmembrane region" description="Helical" evidence="7">
    <location>
        <begin position="125"/>
        <end position="143"/>
    </location>
</feature>
<evidence type="ECO:0000256" key="1">
    <source>
        <dbReference type="ARBA" id="ARBA00004651"/>
    </source>
</evidence>
<dbReference type="InterPro" id="IPR011701">
    <property type="entry name" value="MFS"/>
</dbReference>
<feature type="transmembrane region" description="Helical" evidence="7">
    <location>
        <begin position="149"/>
        <end position="168"/>
    </location>
</feature>
<feature type="transmembrane region" description="Helical" evidence="7">
    <location>
        <begin position="94"/>
        <end position="113"/>
    </location>
</feature>
<feature type="transmembrane region" description="Helical" evidence="7">
    <location>
        <begin position="277"/>
        <end position="299"/>
    </location>
</feature>
<gene>
    <name evidence="9" type="ORF">HIJ39_05055</name>
</gene>
<sequence length="495" mass="52427">MLAMALTAMDSTIVATAIPTIVRDLGGFALFPWVFSIYLLTQAAMTPIYGKLADLYGRKPILMIGAIIFLLGSALSGVSWSMVTLIIFRGLQGIGAAAIQPIVITLIGDLFSVEERAKMQGYLSSVWGLSAIIGPAIGGFFVQFASWRWVFYINIPIGAAALIALWVYLHERVERKKHQIDFVGSGLLMTAIGLIITGLLEGGVDWHWLSPPSFLTIGGGIVLLLAFLWVESRAKEPVLPIWVFSRRVLLAANLGSMGVGVLTIGLSSYYPTYLQGVLHQIPLVAGFALACMSIGWPLASAFSGRLYLKIGFRNTAILGALVTIVAGVGFATLGLHSSVVLAALLSFVTGVGLGLGSTSLVVLIQSIVPWNRRGVVTGANMFTRQLGSTLGVAVYGTLVNATLAHAFQHPPANVAAHLPHNLNAASLALGSIPNLSHDVVGFVDRALNAGIHHVFIGVLAVAACTFLVEWLLPKKAEPLDFASDGPVVGRQSAES</sequence>
<feature type="transmembrane region" description="Helical" evidence="7">
    <location>
        <begin position="339"/>
        <end position="364"/>
    </location>
</feature>
<evidence type="ECO:0000259" key="8">
    <source>
        <dbReference type="PROSITE" id="PS50850"/>
    </source>
</evidence>
<dbReference type="GO" id="GO:0022857">
    <property type="term" value="F:transmembrane transporter activity"/>
    <property type="evidence" value="ECO:0007669"/>
    <property type="project" value="InterPro"/>
</dbReference>
<keyword evidence="5 7" id="KW-1133">Transmembrane helix</keyword>
<dbReference type="Gene3D" id="1.20.1250.20">
    <property type="entry name" value="MFS general substrate transporter like domains"/>
    <property type="match status" value="1"/>
</dbReference>
<feature type="transmembrane region" description="Helical" evidence="7">
    <location>
        <begin position="311"/>
        <end position="333"/>
    </location>
</feature>
<proteinExistence type="predicted"/>
<keyword evidence="10" id="KW-1185">Reference proteome</keyword>
<dbReference type="EMBL" id="JABBVZ010000011">
    <property type="protein sequence ID" value="NMP21723.1"/>
    <property type="molecule type" value="Genomic_DNA"/>
</dbReference>
<evidence type="ECO:0000256" key="7">
    <source>
        <dbReference type="SAM" id="Phobius"/>
    </source>
</evidence>
<keyword evidence="2" id="KW-0813">Transport</keyword>
<dbReference type="AlphaFoldDB" id="A0A7Y0Q145"/>
<evidence type="ECO:0000256" key="2">
    <source>
        <dbReference type="ARBA" id="ARBA00022448"/>
    </source>
</evidence>
<feature type="transmembrane region" description="Helical" evidence="7">
    <location>
        <begin position="180"/>
        <end position="200"/>
    </location>
</feature>
<evidence type="ECO:0000256" key="6">
    <source>
        <dbReference type="ARBA" id="ARBA00023136"/>
    </source>
</evidence>
<dbReference type="Proteomes" id="UP000533476">
    <property type="component" value="Unassembled WGS sequence"/>
</dbReference>
<keyword evidence="6 7" id="KW-0472">Membrane</keyword>
<comment type="subcellular location">
    <subcellularLocation>
        <location evidence="1">Cell membrane</location>
        <topology evidence="1">Multi-pass membrane protein</topology>
    </subcellularLocation>
</comment>
<evidence type="ECO:0000256" key="3">
    <source>
        <dbReference type="ARBA" id="ARBA00022475"/>
    </source>
</evidence>
<accession>A0A7Y0Q145</accession>
<dbReference type="InterPro" id="IPR036259">
    <property type="entry name" value="MFS_trans_sf"/>
</dbReference>
<evidence type="ECO:0000313" key="9">
    <source>
        <dbReference type="EMBL" id="NMP21723.1"/>
    </source>
</evidence>
<dbReference type="FunFam" id="1.20.1720.10:FF:000004">
    <property type="entry name" value="EmrB/QacA family drug resistance transporter"/>
    <property type="match status" value="1"/>
</dbReference>
<organism evidence="9 10">
    <name type="scientific">Sulfobacillus harzensis</name>
    <dbReference type="NCBI Taxonomy" id="2729629"/>
    <lineage>
        <taxon>Bacteria</taxon>
        <taxon>Bacillati</taxon>
        <taxon>Bacillota</taxon>
        <taxon>Clostridia</taxon>
        <taxon>Eubacteriales</taxon>
        <taxon>Clostridiales Family XVII. Incertae Sedis</taxon>
        <taxon>Sulfobacillus</taxon>
    </lineage>
</organism>
<dbReference type="InterPro" id="IPR020846">
    <property type="entry name" value="MFS_dom"/>
</dbReference>
<dbReference type="PRINTS" id="PR01036">
    <property type="entry name" value="TCRTETB"/>
</dbReference>
<protein>
    <submittedName>
        <fullName evidence="9">MFS transporter</fullName>
    </submittedName>
</protein>
<dbReference type="Pfam" id="PF07690">
    <property type="entry name" value="MFS_1"/>
    <property type="match status" value="1"/>
</dbReference>
<keyword evidence="3" id="KW-1003">Cell membrane</keyword>
<feature type="transmembrane region" description="Helical" evidence="7">
    <location>
        <begin position="61"/>
        <end position="88"/>
    </location>
</feature>
<dbReference type="PROSITE" id="PS50850">
    <property type="entry name" value="MFS"/>
    <property type="match status" value="1"/>
</dbReference>
<dbReference type="GO" id="GO:0005886">
    <property type="term" value="C:plasma membrane"/>
    <property type="evidence" value="ECO:0007669"/>
    <property type="project" value="UniProtKB-SubCell"/>
</dbReference>
<dbReference type="SUPFAM" id="SSF103473">
    <property type="entry name" value="MFS general substrate transporter"/>
    <property type="match status" value="1"/>
</dbReference>
<dbReference type="CDD" id="cd17502">
    <property type="entry name" value="MFS_Azr1_MDR_like"/>
    <property type="match status" value="1"/>
</dbReference>
<feature type="transmembrane region" description="Helical" evidence="7">
    <location>
        <begin position="454"/>
        <end position="472"/>
    </location>
</feature>
<evidence type="ECO:0000256" key="5">
    <source>
        <dbReference type="ARBA" id="ARBA00022989"/>
    </source>
</evidence>
<name>A0A7Y0Q145_9FIRM</name>
<comment type="caution">
    <text evidence="9">The sequence shown here is derived from an EMBL/GenBank/DDBJ whole genome shotgun (WGS) entry which is preliminary data.</text>
</comment>
<evidence type="ECO:0000256" key="4">
    <source>
        <dbReference type="ARBA" id="ARBA00022692"/>
    </source>
</evidence>
<dbReference type="PANTHER" id="PTHR23501:SF191">
    <property type="entry name" value="VACUOLAR BASIC AMINO ACID TRANSPORTER 4"/>
    <property type="match status" value="1"/>
</dbReference>
<feature type="transmembrane region" description="Helical" evidence="7">
    <location>
        <begin position="27"/>
        <end position="49"/>
    </location>
</feature>
<dbReference type="Gene3D" id="1.20.1720.10">
    <property type="entry name" value="Multidrug resistance protein D"/>
    <property type="match status" value="1"/>
</dbReference>
<reference evidence="9 10" key="1">
    <citation type="submission" date="2020-04" db="EMBL/GenBank/DDBJ databases">
        <authorList>
            <person name="Zhang R."/>
            <person name="Schippers A."/>
        </authorList>
    </citation>
    <scope>NUCLEOTIDE SEQUENCE [LARGE SCALE GENOMIC DNA]</scope>
    <source>
        <strain evidence="9 10">DSM 109850</strain>
    </source>
</reference>
<feature type="transmembrane region" description="Helical" evidence="7">
    <location>
        <begin position="250"/>
        <end position="271"/>
    </location>
</feature>
<feature type="transmembrane region" description="Helical" evidence="7">
    <location>
        <begin position="212"/>
        <end position="230"/>
    </location>
</feature>